<evidence type="ECO:0000259" key="14">
    <source>
        <dbReference type="PROSITE" id="PS50104"/>
    </source>
</evidence>
<dbReference type="PANTHER" id="PTHR24365:SF541">
    <property type="entry name" value="PROTEIN TOLL-RELATED"/>
    <property type="match status" value="1"/>
</dbReference>
<dbReference type="PRINTS" id="PR01537">
    <property type="entry name" value="INTRLKN1R1F"/>
</dbReference>
<dbReference type="AlphaFoldDB" id="A0AAN9BX49"/>
<dbReference type="PROSITE" id="PS51450">
    <property type="entry name" value="LRR"/>
    <property type="match status" value="4"/>
</dbReference>
<dbReference type="SUPFAM" id="SSF52058">
    <property type="entry name" value="L domain-like"/>
    <property type="match status" value="1"/>
</dbReference>
<accession>A0AAN9BX49</accession>
<gene>
    <name evidence="15" type="ORF">V1264_012362</name>
</gene>
<keyword evidence="6" id="KW-0732">Signal</keyword>
<keyword evidence="16" id="KW-1185">Reference proteome</keyword>
<comment type="similarity">
    <text evidence="2">Belongs to the Toll-like receptor family.</text>
</comment>
<comment type="caution">
    <text evidence="15">The sequence shown here is derived from an EMBL/GenBank/DDBJ whole genome shotgun (WGS) entry which is preliminary data.</text>
</comment>
<evidence type="ECO:0000256" key="9">
    <source>
        <dbReference type="ARBA" id="ARBA00022989"/>
    </source>
</evidence>
<reference evidence="15 16" key="1">
    <citation type="submission" date="2024-02" db="EMBL/GenBank/DDBJ databases">
        <title>Chromosome-scale genome assembly of the rough periwinkle Littorina saxatilis.</title>
        <authorList>
            <person name="De Jode A."/>
            <person name="Faria R."/>
            <person name="Formenti G."/>
            <person name="Sims Y."/>
            <person name="Smith T.P."/>
            <person name="Tracey A."/>
            <person name="Wood J.M.D."/>
            <person name="Zagrodzka Z.B."/>
            <person name="Johannesson K."/>
            <person name="Butlin R.K."/>
            <person name="Leder E.H."/>
        </authorList>
    </citation>
    <scope>NUCLEOTIDE SEQUENCE [LARGE SCALE GENOMIC DNA]</scope>
    <source>
        <strain evidence="15">Snail1</strain>
        <tissue evidence="15">Muscle</tissue>
    </source>
</reference>
<keyword evidence="11" id="KW-0675">Receptor</keyword>
<keyword evidence="3" id="KW-0399">Innate immunity</keyword>
<evidence type="ECO:0000256" key="13">
    <source>
        <dbReference type="SAM" id="Phobius"/>
    </source>
</evidence>
<dbReference type="PANTHER" id="PTHR24365">
    <property type="entry name" value="TOLL-LIKE RECEPTOR"/>
    <property type="match status" value="1"/>
</dbReference>
<dbReference type="GO" id="GO:0038023">
    <property type="term" value="F:signaling receptor activity"/>
    <property type="evidence" value="ECO:0007669"/>
    <property type="project" value="TreeGrafter"/>
</dbReference>
<evidence type="ECO:0000256" key="7">
    <source>
        <dbReference type="ARBA" id="ARBA00022737"/>
    </source>
</evidence>
<dbReference type="PROSITE" id="PS50104">
    <property type="entry name" value="TIR"/>
    <property type="match status" value="1"/>
</dbReference>
<keyword evidence="7" id="KW-0677">Repeat</keyword>
<dbReference type="Gene3D" id="3.40.50.10140">
    <property type="entry name" value="Toll/interleukin-1 receptor homology (TIR) domain"/>
    <property type="match status" value="1"/>
</dbReference>
<dbReference type="SMART" id="SM00082">
    <property type="entry name" value="LRRCT"/>
    <property type="match status" value="1"/>
</dbReference>
<dbReference type="InterPro" id="IPR035897">
    <property type="entry name" value="Toll_tir_struct_dom_sf"/>
</dbReference>
<dbReference type="GO" id="GO:0045087">
    <property type="term" value="P:innate immune response"/>
    <property type="evidence" value="ECO:0007669"/>
    <property type="project" value="UniProtKB-KW"/>
</dbReference>
<dbReference type="InterPro" id="IPR001611">
    <property type="entry name" value="Leu-rich_rpt"/>
</dbReference>
<evidence type="ECO:0000313" key="16">
    <source>
        <dbReference type="Proteomes" id="UP001374579"/>
    </source>
</evidence>
<dbReference type="SUPFAM" id="SSF52200">
    <property type="entry name" value="Toll/Interleukin receptor TIR domain"/>
    <property type="match status" value="1"/>
</dbReference>
<evidence type="ECO:0000256" key="8">
    <source>
        <dbReference type="ARBA" id="ARBA00022859"/>
    </source>
</evidence>
<dbReference type="GO" id="GO:0005886">
    <property type="term" value="C:plasma membrane"/>
    <property type="evidence" value="ECO:0007669"/>
    <property type="project" value="TreeGrafter"/>
</dbReference>
<protein>
    <recommendedName>
        <fullName evidence="14">TIR domain-containing protein</fullName>
    </recommendedName>
</protein>
<keyword evidence="12" id="KW-0325">Glycoprotein</keyword>
<organism evidence="15 16">
    <name type="scientific">Littorina saxatilis</name>
    <dbReference type="NCBI Taxonomy" id="31220"/>
    <lineage>
        <taxon>Eukaryota</taxon>
        <taxon>Metazoa</taxon>
        <taxon>Spiralia</taxon>
        <taxon>Lophotrochozoa</taxon>
        <taxon>Mollusca</taxon>
        <taxon>Gastropoda</taxon>
        <taxon>Caenogastropoda</taxon>
        <taxon>Littorinimorpha</taxon>
        <taxon>Littorinoidea</taxon>
        <taxon>Littorinidae</taxon>
        <taxon>Littorina</taxon>
    </lineage>
</organism>
<dbReference type="InterPro" id="IPR000483">
    <property type="entry name" value="Cys-rich_flank_reg_C"/>
</dbReference>
<evidence type="ECO:0000256" key="6">
    <source>
        <dbReference type="ARBA" id="ARBA00022729"/>
    </source>
</evidence>
<dbReference type="PRINTS" id="PR00019">
    <property type="entry name" value="LEURICHRPT"/>
</dbReference>
<keyword evidence="10 13" id="KW-0472">Membrane</keyword>
<dbReference type="SUPFAM" id="SSF52047">
    <property type="entry name" value="RNI-like"/>
    <property type="match status" value="1"/>
</dbReference>
<name>A0AAN9BX49_9CAEN</name>
<dbReference type="SMART" id="SM00255">
    <property type="entry name" value="TIR"/>
    <property type="match status" value="1"/>
</dbReference>
<evidence type="ECO:0000256" key="5">
    <source>
        <dbReference type="ARBA" id="ARBA00022692"/>
    </source>
</evidence>
<evidence type="ECO:0000256" key="12">
    <source>
        <dbReference type="ARBA" id="ARBA00023180"/>
    </source>
</evidence>
<dbReference type="Pfam" id="PF00560">
    <property type="entry name" value="LRR_1"/>
    <property type="match status" value="1"/>
</dbReference>
<evidence type="ECO:0000256" key="11">
    <source>
        <dbReference type="ARBA" id="ARBA00023170"/>
    </source>
</evidence>
<feature type="domain" description="TIR" evidence="14">
    <location>
        <begin position="870"/>
        <end position="1012"/>
    </location>
</feature>
<evidence type="ECO:0000256" key="10">
    <source>
        <dbReference type="ARBA" id="ARBA00023136"/>
    </source>
</evidence>
<proteinExistence type="inferred from homology"/>
<dbReference type="Pfam" id="PF13855">
    <property type="entry name" value="LRR_8"/>
    <property type="match status" value="3"/>
</dbReference>
<keyword evidence="5 13" id="KW-0812">Transmembrane</keyword>
<dbReference type="InterPro" id="IPR000157">
    <property type="entry name" value="TIR_dom"/>
</dbReference>
<keyword evidence="4" id="KW-0433">Leucine-rich repeat</keyword>
<dbReference type="Gene3D" id="3.80.10.10">
    <property type="entry name" value="Ribonuclease Inhibitor"/>
    <property type="match status" value="4"/>
</dbReference>
<evidence type="ECO:0000256" key="4">
    <source>
        <dbReference type="ARBA" id="ARBA00022614"/>
    </source>
</evidence>
<keyword evidence="9 13" id="KW-1133">Transmembrane helix</keyword>
<dbReference type="Proteomes" id="UP001374579">
    <property type="component" value="Unassembled WGS sequence"/>
</dbReference>
<dbReference type="SMART" id="SM00365">
    <property type="entry name" value="LRR_SD22"/>
    <property type="match status" value="6"/>
</dbReference>
<dbReference type="InterPro" id="IPR003591">
    <property type="entry name" value="Leu-rich_rpt_typical-subtyp"/>
</dbReference>
<evidence type="ECO:0000313" key="15">
    <source>
        <dbReference type="EMBL" id="KAK7112993.1"/>
    </source>
</evidence>
<evidence type="ECO:0000256" key="3">
    <source>
        <dbReference type="ARBA" id="ARBA00022588"/>
    </source>
</evidence>
<dbReference type="FunFam" id="3.40.50.10140:FF:000001">
    <property type="entry name" value="Toll-like receptor 2"/>
    <property type="match status" value="1"/>
</dbReference>
<comment type="subcellular location">
    <subcellularLocation>
        <location evidence="1">Membrane</location>
        <topology evidence="1">Single-pass type I membrane protein</topology>
    </subcellularLocation>
</comment>
<dbReference type="GO" id="GO:0007165">
    <property type="term" value="P:signal transduction"/>
    <property type="evidence" value="ECO:0007669"/>
    <property type="project" value="InterPro"/>
</dbReference>
<dbReference type="Pfam" id="PF13676">
    <property type="entry name" value="TIR_2"/>
    <property type="match status" value="1"/>
</dbReference>
<dbReference type="InterPro" id="IPR032675">
    <property type="entry name" value="LRR_dom_sf"/>
</dbReference>
<dbReference type="SMART" id="SM00369">
    <property type="entry name" value="LRR_TYP"/>
    <property type="match status" value="10"/>
</dbReference>
<dbReference type="EMBL" id="JBAMIC010000002">
    <property type="protein sequence ID" value="KAK7112993.1"/>
    <property type="molecule type" value="Genomic_DNA"/>
</dbReference>
<evidence type="ECO:0000256" key="1">
    <source>
        <dbReference type="ARBA" id="ARBA00004479"/>
    </source>
</evidence>
<evidence type="ECO:0000256" key="2">
    <source>
        <dbReference type="ARBA" id="ARBA00009634"/>
    </source>
</evidence>
<feature type="transmembrane region" description="Helical" evidence="13">
    <location>
        <begin position="817"/>
        <end position="840"/>
    </location>
</feature>
<keyword evidence="8" id="KW-0391">Immunity</keyword>
<sequence>MQKKSMMLWFIAHSHLNIIGVCFRLGRWKLLLILVLTVALRESKQTASISTLRPFTPCGPCVCNATVADCSNRDLKYPAPDGLPDNLTRLSLHNNSISDLGPPNVFARFTSLEWLDLSDSILFVNVIPVDAFDGLGRLRELNLSSNKLTLNGDYSAKGPFDSLTSLQRLDLSNNSLEKVEPLLFRALNSTLHWLDFSRNNITYEGESKWPIQYLDNLTYLDLSHNNLKNISRGLFKQGLRTLNLSYNSIPLSDEAYPEDTFEDLKDSLTELQIKANCNGSDASNFTALLHYPDKALSLLRNLQVLCMDGLPYQSFGSGFQNLTSLMKLDLSGKWGGFCYIIMLSNNTFQNLGNSLRTLDLSLCSIGKIDAGTFSPLGDSLRVLDLSYNVGMGFDKLGEAVYGLQGSVLKELYIDSIVEPYSTCVKVSKLNTRYFPNTSLEFISAKNNHLEVFCQGALNNMPHTLSRVSLYGNRLGFGSYFKDLENLVGLTELEVDGHAFAFHIPARYPVDHVEGCNTPEGANTQCQLGWRRHSSPNTHIRTTQGDKDEYEQTESWEQQELTRSEGLTFKLPPNLKTFKSRWNQLYYRLEEITFDPNNSLVDLELRDNLLTTWTGPMRGLNQLETLNLQNNLAYAFGIRFFHDFKSVKNLNLAINYMRGVVGDDEKGLFFEPLDKLQYLDISSNYLNVLPRQIFRGLVNLRFLNLSHNDIVNFNVNITHMANLSTLDLSFNNIKYLSLEIMNHLNNIVERIEVHLDLTFNPLACTCEHMDFLTWVEQSKVVLPSSEHYTCFMSDGNYHPMTDIFQVIDQLESSCIDTLGILVGAVSCAFCLLVAVFSALVYRYRWKLRYLYYASRLAYRRLQTCDNDNDDFEFDAFVSYSSEDNDFVHGELLEELETRAGLRLNVHNRDFIPGRPIPSNIVSAVQSSRRTLVVLSRELVQSEWCHYEMQMATMEAAHTGRDVLLFLLYEDVPSQQLPRDVMYNLQSSTYITFPGTRAEPSLVRDFWTRLAQAIRQ</sequence>